<name>A0A1W9ZCQ9_MYCAN</name>
<accession>A0A1W9ZCQ9</accession>
<dbReference type="SUPFAM" id="SSF140459">
    <property type="entry name" value="PE/PPE dimer-like"/>
    <property type="match status" value="1"/>
</dbReference>
<dbReference type="PANTHER" id="PTHR46766">
    <property type="entry name" value="GLUTAMINE-RICH PROTEIN 2"/>
    <property type="match status" value="1"/>
</dbReference>
<evidence type="ECO:0000256" key="1">
    <source>
        <dbReference type="ARBA" id="ARBA00010652"/>
    </source>
</evidence>
<comment type="similarity">
    <text evidence="1">Belongs to the mycobacterial PPE family.</text>
</comment>
<dbReference type="InterPro" id="IPR000030">
    <property type="entry name" value="PPE_dom"/>
</dbReference>
<gene>
    <name evidence="3" type="ORF">BST12_25035</name>
</gene>
<organism evidence="3 4">
    <name type="scientific">Mycobacterium angelicum</name>
    <dbReference type="NCBI Taxonomy" id="470074"/>
    <lineage>
        <taxon>Bacteria</taxon>
        <taxon>Bacillati</taxon>
        <taxon>Actinomycetota</taxon>
        <taxon>Actinomycetes</taxon>
        <taxon>Mycobacteriales</taxon>
        <taxon>Mycobacteriaceae</taxon>
        <taxon>Mycobacterium</taxon>
    </lineage>
</organism>
<dbReference type="Gene3D" id="1.20.1260.20">
    <property type="entry name" value="PPE superfamily"/>
    <property type="match status" value="1"/>
</dbReference>
<dbReference type="Pfam" id="PF00823">
    <property type="entry name" value="PPE"/>
    <property type="match status" value="1"/>
</dbReference>
<dbReference type="PANTHER" id="PTHR46766:SF1">
    <property type="entry name" value="GLUTAMINE-RICH PROTEIN 2"/>
    <property type="match status" value="1"/>
</dbReference>
<comment type="caution">
    <text evidence="3">The sequence shown here is derived from an EMBL/GenBank/DDBJ whole genome shotgun (WGS) entry which is preliminary data.</text>
</comment>
<dbReference type="GO" id="GO:0052572">
    <property type="term" value="P:response to host immune response"/>
    <property type="evidence" value="ECO:0007669"/>
    <property type="project" value="TreeGrafter"/>
</dbReference>
<reference evidence="3 4" key="1">
    <citation type="submission" date="2017-02" db="EMBL/GenBank/DDBJ databases">
        <title>The new phylogeny of genus Mycobacterium.</title>
        <authorList>
            <person name="Tortoli E."/>
            <person name="Trovato A."/>
            <person name="Cirillo D.M."/>
        </authorList>
    </citation>
    <scope>NUCLEOTIDE SEQUENCE [LARGE SCALE GENOMIC DNA]</scope>
    <source>
        <strain evidence="3 4">DSM 45057</strain>
    </source>
</reference>
<proteinExistence type="inferred from homology"/>
<sequence>MYHPLTQNPRNDHEEPVRMNFQLLPPEVTSMQMFGGLGSRPLLTAASGWNNLAGELDSAAASFEAVTSELVTGAWQGSAATAMTAAAAPYVAWLTAASRKAGVAAGLAQAAAGAFEAAQAATVYPAAVAANRSQLVSLVMSNLFGFNAPAIAAAEAEYESMWAQDIAAMVGYHGEVSMIASALTPFGQLSANLAKVSAAAAPATSGLLPGLVVGLPQVTIPPINIPRFQLPAFDLLGLNIGGFSLPALNIPQISTGGFHLPATSISITANSLTIPSFTFPGFSLPGVAIGGFSTPQLATSPLVLPSLSIPASGFWIPSGGSNIPGNPGQLTSHSPSLNYISLVVGGIPKVLFDAPLIGNVDLKLPSTIYVNFALEVLGPTATPGIYIGDFNLGTGQFTGNTGFVLPPIEVSGFSIPNISVPAWQTPEITLTNPGVTIDIGSIGISGLTFGPLTVPPIAIGEFQVPQVAVGGIDIGAFTTPGPITGTGSLDINLFNLLPKIHIDWTNPLAGIIHPGPNGPFLGPLETPEITASIELPQITVPPIAIPPFNLSAVAVPPIGVSPFSLGQISVPSIQVNGINIGAIDIPNITITPQLPNISVGAFTTPTVSVGSANGFSLPTIKFPKITLPEISLYNPSNPVNTFGLDLNTYAFVDLSGSRITIVPNPFNTTVHLGVPATQIPPLTLVNPSNMLDPVSFVINGTVQALNLPPITIDSFNLALNSGPVLALSDILTSNIQLGAFNTPAITVPPIAVGPLTGFQLPRIGLSGIQFGGFSTPGNIVIPPITVTQTLLPSFTLLPAIPL</sequence>
<evidence type="ECO:0000313" key="3">
    <source>
        <dbReference type="EMBL" id="ORA12289.1"/>
    </source>
</evidence>
<dbReference type="InterPro" id="IPR038332">
    <property type="entry name" value="PPE_sf"/>
</dbReference>
<dbReference type="Proteomes" id="UP000192284">
    <property type="component" value="Unassembled WGS sequence"/>
</dbReference>
<evidence type="ECO:0000259" key="2">
    <source>
        <dbReference type="Pfam" id="PF00823"/>
    </source>
</evidence>
<evidence type="ECO:0000313" key="4">
    <source>
        <dbReference type="Proteomes" id="UP000192284"/>
    </source>
</evidence>
<protein>
    <recommendedName>
        <fullName evidence="2">PPE domain-containing protein</fullName>
    </recommendedName>
</protein>
<dbReference type="AlphaFoldDB" id="A0A1W9ZCQ9"/>
<feature type="domain" description="PPE" evidence="2">
    <location>
        <begin position="20"/>
        <end position="184"/>
    </location>
</feature>
<keyword evidence="4" id="KW-1185">Reference proteome</keyword>
<dbReference type="EMBL" id="MVHE01000073">
    <property type="protein sequence ID" value="ORA12289.1"/>
    <property type="molecule type" value="Genomic_DNA"/>
</dbReference>